<protein>
    <submittedName>
        <fullName evidence="1">Glycosyl transferase</fullName>
    </submittedName>
</protein>
<reference evidence="1" key="1">
    <citation type="submission" date="2022-09" db="EMBL/GenBank/DDBJ databases">
        <title>Intensive care unit water sources are persistently colonized with multi-drug resistant bacteria and are the site of extensive horizontal gene transfer of antibiotic resistance genes.</title>
        <authorList>
            <person name="Diorio-Toth L."/>
        </authorList>
    </citation>
    <scope>NUCLEOTIDE SEQUENCE</scope>
    <source>
        <strain evidence="1">GD03920</strain>
    </source>
</reference>
<evidence type="ECO:0000313" key="2">
    <source>
        <dbReference type="Proteomes" id="UP001159915"/>
    </source>
</evidence>
<dbReference type="InterPro" id="IPR029044">
    <property type="entry name" value="Nucleotide-diphossugar_trans"/>
</dbReference>
<dbReference type="AlphaFoldDB" id="A0AA42MVA6"/>
<name>A0AA42MVA6_ACIJO</name>
<proteinExistence type="predicted"/>
<sequence>MNNEVIQVFVGCDPNNCDLEQMMVLEYSLRKHTSHPVNITWMQLSHDTNSPWYTNQETGEGWRTEKWATPFSGFRWAIPESCNFEGRAIYMDADVIVLCDIAELWSHPMQDDAIVIAKGGKSSARLCTCVWDCEKAKQYLPALKDIQANPDAHKNLMRLLKEKPNLVQPYQDSYNNIDGEGMSIEQIKILHYSDMGTQFSHKYSLSRLEATGQKHWFDGEIMPHPRADLIALFDQYYDEALTAGYKPEQYMIEPFGAFTKATQANYHGNKITRPGQKESWFTQKLNKLKSKLNSNKFRLDD</sequence>
<evidence type="ECO:0000313" key="1">
    <source>
        <dbReference type="EMBL" id="MDH0970224.1"/>
    </source>
</evidence>
<organism evidence="1 2">
    <name type="scientific">Acinetobacter johnsonii</name>
    <dbReference type="NCBI Taxonomy" id="40214"/>
    <lineage>
        <taxon>Bacteria</taxon>
        <taxon>Pseudomonadati</taxon>
        <taxon>Pseudomonadota</taxon>
        <taxon>Gammaproteobacteria</taxon>
        <taxon>Moraxellales</taxon>
        <taxon>Moraxellaceae</taxon>
        <taxon>Acinetobacter</taxon>
    </lineage>
</organism>
<dbReference type="SUPFAM" id="SSF53448">
    <property type="entry name" value="Nucleotide-diphospho-sugar transferases"/>
    <property type="match status" value="1"/>
</dbReference>
<gene>
    <name evidence="1" type="ORF">N5C10_13580</name>
</gene>
<dbReference type="GO" id="GO:0016740">
    <property type="term" value="F:transferase activity"/>
    <property type="evidence" value="ECO:0007669"/>
    <property type="project" value="UniProtKB-KW"/>
</dbReference>
<dbReference type="Proteomes" id="UP001159915">
    <property type="component" value="Unassembled WGS sequence"/>
</dbReference>
<dbReference type="RefSeq" id="WP_010327511.1">
    <property type="nucleotide sequence ID" value="NZ_CANMLB010000008.1"/>
</dbReference>
<dbReference type="EMBL" id="JAOCBE010000001">
    <property type="protein sequence ID" value="MDH0970224.1"/>
    <property type="molecule type" value="Genomic_DNA"/>
</dbReference>
<comment type="caution">
    <text evidence="1">The sequence shown here is derived from an EMBL/GenBank/DDBJ whole genome shotgun (WGS) entry which is preliminary data.</text>
</comment>
<accession>A0AA42MVA6</accession>
<keyword evidence="1" id="KW-0808">Transferase</keyword>
<dbReference type="Gene3D" id="3.90.550.10">
    <property type="entry name" value="Spore Coat Polysaccharide Biosynthesis Protein SpsA, Chain A"/>
    <property type="match status" value="1"/>
</dbReference>